<dbReference type="GO" id="GO:0042147">
    <property type="term" value="P:retrograde transport, endosome to Golgi"/>
    <property type="evidence" value="ECO:0007669"/>
    <property type="project" value="TreeGrafter"/>
</dbReference>
<dbReference type="GO" id="GO:0030139">
    <property type="term" value="C:endocytic vesicle"/>
    <property type="evidence" value="ECO:0007669"/>
    <property type="project" value="TreeGrafter"/>
</dbReference>
<dbReference type="Pfam" id="PF20210">
    <property type="entry name" value="Laa1_Sip1_HTR5"/>
    <property type="match status" value="1"/>
</dbReference>
<sequence length="2037" mass="220321">MSAPEAAAAANGTPEHPELDVTKLHSLPSEQQDLYLLSYISSLLRLVSSLDADGASAHQVYAKRELFKIINLSSPAPNRVIRKNLGATFAGIFGKGDRKLLFESINELLALVNSGKSEKDVKAKHAAVYCLGTLFEAAGDSAISLSTLACSSSIKHLKLAQNNAGFKSSVFKAIGRIVKGVGRSADEATARDMWKQARSAASGDKSLLVQSSACWCLEQLLRSTSFFDNSNDFDKLQSAVWKAIDSPSPAVRHAAASSLAAALVKSYSDDPKAEAIPRIKKPKKNKKQAAADGDDEVAERPDSPAPSRPATLLSYGMVDLLKQLSVQYCRQATSNRARAGIAVCYVKVFKGLEPRIIESNYGVIARHFLNDLLSYPSINNNRYRQLITRKYVRIALENVAGRHILGESGQINAAKWLLNEVIKDYPQAIKERPEPGKHALIGALSALSSLLKSLGLVATAIAESCREGLLQVLQHPSYTVQVHASSCFRAFVVACPQQLLPSITICMNSVNRELGQLSTPRQSPRRCVGYANGLAALLSTSTYQPLYGSVDVYSRVLSQATTLLKSSGSSDLKISSTQIQVAWILLGGLMTLGPNFVKIHLSQLLLLWKNALPKPLNKDHMVQRNVLELSFLAHVRECALGAILAFLEFNSRLLTTDVTKRMAGMLQNTTMFLNTLPIRKTTDEPSQRLSSALQLHDYDMMVRRRVLQCYTKLVIDSPSGSSEMLLQSNLLPLAVSAFADPETYMPNSISSSIASSVGTFETIWDVGDNSGYGVTSMVNGFNVQPLPGENEDSNQKSWITRVGPEASIDQTLLSPVSEASEHDSISLYIGGLDDAQNIPVPPATQVVDEAIKLFAISFPLQAFQVQESILEQMSSFLSSGVLQRDPARKAAMTVNIVAALLGTLKVAVKETSLPAGDVKGSSVEKALQELLHGFLAHPDQYIRNIAAEALGRLCGSSGTTFTTAEVNYLVDQIVANREPNVRSGCALALGCIHSQLGGMAAGFHLKNILGILMSLGNDPHPTVHFWALDSLCRVADSAGLTFSPYVTGTLGMLAQLYVSETHHEEAASVASSNLEVDLPTTAVIARSIDSVINVLGPDLQDLAKARDLIMTMVTEFQMEKDTLVLIETLRCQEHLSLYAPGQVDFSLYVKRLQKALDSDSVQINNMALDGLHNLMRRNTEDVVATAEAGLEERLWLVLNQDPEQDVARNIMRNWLNQTGLSDTSHWVQRCNTVLMKITSKERAPVTAEVKTTGQPDLQDEEVAGFAAASGVNSGAASGATQELLRWQVRTFAMDLLGELLTAVAKDASTKDESAAELALQGKIADVVRIAFSASTAGVVALRIRGLSIIDQVLKLFGKTPDPDFPEASLLEQYQAQIASALTPAFAADSSPELAAQAVNVCATFIATGIVTDVDRMGRILKLLVSALENFSSDTESAVIGDLKGLSSNALVMVKMAVFSAWAELQIASSEQRYLIDVLKPHIARLTPLWLSSLREYARLRFEPDISNTTGPATLSGNLDTIYAALNRETLLQFYQSSWLNLVDAIASLIDEDSAIVFDALDGKTDATPGGTVVNGANSANADINYRDEPVAFFFVLFGLAFEALVGRPGDSQPTRDQTLEILLAMKKILRPAVSGHAIYREVVFSETMDMLDRLVLTESMGVRFVIVEIARNLCLGHPSARKAHDAPVGEETLSEDIDQLFELTRIIVLVLTSLLPTMTESNPRPSTPAVLTDEAVALLTLSLSSLVDSAAVFPSVIRTDLHACLIHIFATILGTPSCQATAIPQALPIFKRFLQTLTAAHAQNPQDETPTQLRGALARFLGILEVAQRREIDAGVACEKNTLLASTILLTTTSTIFDPGDALLKKFTDELLGCLNSRLPTKVAASCCRSLLLMPVRSKADEALKTYIMPSMLSFVAVPSEVEGTAESRALVAHALTSFVPMLSPQKSQSAVRLIIPTLLARAKHEGDATVKETATRLLELAAADQTAFRGVVAGMDAEMRSYMEETLRQGGVGRKQESVKEETEEPTIALKMDFGA</sequence>
<dbReference type="GO" id="GO:0008104">
    <property type="term" value="P:intracellular protein localization"/>
    <property type="evidence" value="ECO:0007669"/>
    <property type="project" value="TreeGrafter"/>
</dbReference>
<dbReference type="EMBL" id="ML977143">
    <property type="protein sequence ID" value="KAF1990104.1"/>
    <property type="molecule type" value="Genomic_DNA"/>
</dbReference>
<feature type="compositionally biased region" description="Basic residues" evidence="2">
    <location>
        <begin position="278"/>
        <end position="287"/>
    </location>
</feature>
<evidence type="ECO:0000256" key="1">
    <source>
        <dbReference type="ARBA" id="ARBA00008304"/>
    </source>
</evidence>
<evidence type="ECO:0000259" key="3">
    <source>
        <dbReference type="Pfam" id="PF25808"/>
    </source>
</evidence>
<dbReference type="InterPro" id="IPR046837">
    <property type="entry name" value="Laa1/Sip1/HEATR5-like_HEAT"/>
</dbReference>
<dbReference type="GO" id="GO:0005829">
    <property type="term" value="C:cytosol"/>
    <property type="evidence" value="ECO:0007669"/>
    <property type="project" value="GOC"/>
</dbReference>
<reference evidence="4" key="1">
    <citation type="journal article" date="2020" name="Stud. Mycol.">
        <title>101 Dothideomycetes genomes: a test case for predicting lifestyles and emergence of pathogens.</title>
        <authorList>
            <person name="Haridas S."/>
            <person name="Albert R."/>
            <person name="Binder M."/>
            <person name="Bloem J."/>
            <person name="Labutti K."/>
            <person name="Salamov A."/>
            <person name="Andreopoulos B."/>
            <person name="Baker S."/>
            <person name="Barry K."/>
            <person name="Bills G."/>
            <person name="Bluhm B."/>
            <person name="Cannon C."/>
            <person name="Castanera R."/>
            <person name="Culley D."/>
            <person name="Daum C."/>
            <person name="Ezra D."/>
            <person name="Gonzalez J."/>
            <person name="Henrissat B."/>
            <person name="Kuo A."/>
            <person name="Liang C."/>
            <person name="Lipzen A."/>
            <person name="Lutzoni F."/>
            <person name="Magnuson J."/>
            <person name="Mondo S."/>
            <person name="Nolan M."/>
            <person name="Ohm R."/>
            <person name="Pangilinan J."/>
            <person name="Park H.-J."/>
            <person name="Ramirez L."/>
            <person name="Alfaro M."/>
            <person name="Sun H."/>
            <person name="Tritt A."/>
            <person name="Yoshinaga Y."/>
            <person name="Zwiers L.-H."/>
            <person name="Turgeon B."/>
            <person name="Goodwin S."/>
            <person name="Spatafora J."/>
            <person name="Crous P."/>
            <person name="Grigoriev I."/>
        </authorList>
    </citation>
    <scope>NUCLEOTIDE SEQUENCE</scope>
    <source>
        <strain evidence="4">CBS 113979</strain>
    </source>
</reference>
<keyword evidence="5" id="KW-1185">Reference proteome</keyword>
<dbReference type="Pfam" id="PF25808">
    <property type="entry name" value="TPR_LAA1_C"/>
    <property type="match status" value="1"/>
</dbReference>
<evidence type="ECO:0000313" key="5">
    <source>
        <dbReference type="Proteomes" id="UP000800041"/>
    </source>
</evidence>
<dbReference type="SUPFAM" id="SSF48371">
    <property type="entry name" value="ARM repeat"/>
    <property type="match status" value="2"/>
</dbReference>
<dbReference type="OrthoDB" id="192608at2759"/>
<evidence type="ECO:0000313" key="4">
    <source>
        <dbReference type="EMBL" id="KAF1990104.1"/>
    </source>
</evidence>
<proteinExistence type="inferred from homology"/>
<dbReference type="GO" id="GO:0006897">
    <property type="term" value="P:endocytosis"/>
    <property type="evidence" value="ECO:0007669"/>
    <property type="project" value="TreeGrafter"/>
</dbReference>
<evidence type="ECO:0000256" key="2">
    <source>
        <dbReference type="SAM" id="MobiDB-lite"/>
    </source>
</evidence>
<dbReference type="GO" id="GO:0016020">
    <property type="term" value="C:membrane"/>
    <property type="evidence" value="ECO:0007669"/>
    <property type="project" value="TreeGrafter"/>
</dbReference>
<dbReference type="PANTHER" id="PTHR21663">
    <property type="entry name" value="HYPOTHETICAL HEAT DOMAIN-CONTAINING"/>
    <property type="match status" value="1"/>
</dbReference>
<dbReference type="InterPro" id="IPR057981">
    <property type="entry name" value="TPR_LAA1-like_C"/>
</dbReference>
<dbReference type="PANTHER" id="PTHR21663:SF0">
    <property type="entry name" value="HEAT REPEAT-CONTAINING PROTEIN 5B"/>
    <property type="match status" value="1"/>
</dbReference>
<dbReference type="InterPro" id="IPR011989">
    <property type="entry name" value="ARM-like"/>
</dbReference>
<accession>A0A6G1HAL4</accession>
<dbReference type="Gene3D" id="1.25.10.10">
    <property type="entry name" value="Leucine-rich Repeat Variant"/>
    <property type="match status" value="3"/>
</dbReference>
<name>A0A6G1HAL4_9PEZI</name>
<feature type="region of interest" description="Disordered" evidence="2">
    <location>
        <begin position="274"/>
        <end position="309"/>
    </location>
</feature>
<gene>
    <name evidence="4" type="ORF">K402DRAFT_418187</name>
</gene>
<dbReference type="InterPro" id="IPR016024">
    <property type="entry name" value="ARM-type_fold"/>
</dbReference>
<dbReference type="Proteomes" id="UP000800041">
    <property type="component" value="Unassembled WGS sequence"/>
</dbReference>
<dbReference type="GO" id="GO:0005794">
    <property type="term" value="C:Golgi apparatus"/>
    <property type="evidence" value="ECO:0007669"/>
    <property type="project" value="TreeGrafter"/>
</dbReference>
<dbReference type="InterPro" id="IPR040108">
    <property type="entry name" value="Laa1/Sip1/HEATR5"/>
</dbReference>
<comment type="similarity">
    <text evidence="1">Belongs to the HEATR5 family.</text>
</comment>
<organism evidence="4 5">
    <name type="scientific">Aulographum hederae CBS 113979</name>
    <dbReference type="NCBI Taxonomy" id="1176131"/>
    <lineage>
        <taxon>Eukaryota</taxon>
        <taxon>Fungi</taxon>
        <taxon>Dikarya</taxon>
        <taxon>Ascomycota</taxon>
        <taxon>Pezizomycotina</taxon>
        <taxon>Dothideomycetes</taxon>
        <taxon>Pleosporomycetidae</taxon>
        <taxon>Aulographales</taxon>
        <taxon>Aulographaceae</taxon>
    </lineage>
</organism>
<feature type="domain" description="LAA1-like C-terminal TPR repeats" evidence="3">
    <location>
        <begin position="1861"/>
        <end position="2019"/>
    </location>
</feature>
<protein>
    <submittedName>
        <fullName evidence="4">ARM repeat-containing protein</fullName>
    </submittedName>
</protein>